<dbReference type="GO" id="GO:0070475">
    <property type="term" value="P:rRNA base methylation"/>
    <property type="evidence" value="ECO:0007669"/>
    <property type="project" value="TreeGrafter"/>
</dbReference>
<dbReference type="InParanoid" id="E0VCJ9"/>
<reference evidence="8" key="1">
    <citation type="submission" date="2007-04" db="EMBL/GenBank/DDBJ databases">
        <title>Annotation of Pediculus humanus corporis strain USDA.</title>
        <authorList>
            <person name="Kirkness E."/>
            <person name="Hannick L."/>
            <person name="Hass B."/>
            <person name="Bruggner R."/>
            <person name="Lawson D."/>
            <person name="Bidwell S."/>
            <person name="Joardar V."/>
            <person name="Caler E."/>
            <person name="Walenz B."/>
            <person name="Inman J."/>
            <person name="Schobel S."/>
            <person name="Galinsky K."/>
            <person name="Amedeo P."/>
            <person name="Strausberg R."/>
        </authorList>
    </citation>
    <scope>NUCLEOTIDE SEQUENCE</scope>
    <source>
        <strain evidence="8">USDA</strain>
    </source>
</reference>
<dbReference type="InterPro" id="IPR049561">
    <property type="entry name" value="NSUN5_7_fdxn-like"/>
</dbReference>
<keyword evidence="4 5" id="KW-0694">RNA-binding</keyword>
<keyword evidence="2 5" id="KW-0808">Transferase</keyword>
<comment type="similarity">
    <text evidence="5">Belongs to the class I-like SAM-binding methyltransferase superfamily. RsmB/NOP family.</text>
</comment>
<dbReference type="FunCoup" id="E0VCJ9">
    <property type="interactions" value="1283"/>
</dbReference>
<comment type="caution">
    <text evidence="5">Lacks conserved residue(s) required for the propagation of feature annotation.</text>
</comment>
<dbReference type="InterPro" id="IPR001678">
    <property type="entry name" value="MeTrfase_RsmB-F_NOP2_dom"/>
</dbReference>
<dbReference type="GO" id="GO:0003723">
    <property type="term" value="F:RNA binding"/>
    <property type="evidence" value="ECO:0007669"/>
    <property type="project" value="UniProtKB-UniRule"/>
</dbReference>
<dbReference type="EMBL" id="AAZO01001049">
    <property type="status" value="NOT_ANNOTATED_CDS"/>
    <property type="molecule type" value="Genomic_DNA"/>
</dbReference>
<dbReference type="Pfam" id="PF21148">
    <property type="entry name" value="NSUN5_fdxn-like"/>
    <property type="match status" value="1"/>
</dbReference>
<dbReference type="GeneID" id="8231666"/>
<dbReference type="Gene3D" id="3.30.70.1170">
    <property type="entry name" value="Sun protein, domain 3"/>
    <property type="match status" value="1"/>
</dbReference>
<dbReference type="RefSeq" id="XP_002423843.1">
    <property type="nucleotide sequence ID" value="XM_002423798.1"/>
</dbReference>
<dbReference type="SUPFAM" id="SSF53335">
    <property type="entry name" value="S-adenosyl-L-methionine-dependent methyltransferases"/>
    <property type="match status" value="1"/>
</dbReference>
<evidence type="ECO:0000313" key="9">
    <source>
        <dbReference type="EnsemblMetazoa" id="PHUM088080-PA"/>
    </source>
</evidence>
<organism>
    <name type="scientific">Pediculus humanus subsp. corporis</name>
    <name type="common">Body louse</name>
    <dbReference type="NCBI Taxonomy" id="121224"/>
    <lineage>
        <taxon>Eukaryota</taxon>
        <taxon>Metazoa</taxon>
        <taxon>Ecdysozoa</taxon>
        <taxon>Arthropoda</taxon>
        <taxon>Hexapoda</taxon>
        <taxon>Insecta</taxon>
        <taxon>Pterygota</taxon>
        <taxon>Neoptera</taxon>
        <taxon>Paraneoptera</taxon>
        <taxon>Psocodea</taxon>
        <taxon>Troctomorpha</taxon>
        <taxon>Phthiraptera</taxon>
        <taxon>Anoplura</taxon>
        <taxon>Pediculidae</taxon>
        <taxon>Pediculus</taxon>
    </lineage>
</organism>
<evidence type="ECO:0000256" key="5">
    <source>
        <dbReference type="PROSITE-ProRule" id="PRU01023"/>
    </source>
</evidence>
<feature type="active site" description="Nucleophile" evidence="5">
    <location>
        <position position="421"/>
    </location>
</feature>
<dbReference type="PANTHER" id="PTHR22807:SF4">
    <property type="entry name" value="28S RRNA (CYTOSINE-C(5))-METHYLTRANSFERASE"/>
    <property type="match status" value="1"/>
</dbReference>
<feature type="binding site" evidence="5">
    <location>
        <position position="315"/>
    </location>
    <ligand>
        <name>S-adenosyl-L-methionine</name>
        <dbReference type="ChEBI" id="CHEBI:59789"/>
    </ligand>
</feature>
<feature type="transmembrane region" description="Helical" evidence="6">
    <location>
        <begin position="151"/>
        <end position="170"/>
    </location>
</feature>
<dbReference type="VEuPathDB" id="VectorBase:PHUM088080"/>
<dbReference type="EnsemblMetazoa" id="PHUM088080-RA">
    <property type="protein sequence ID" value="PHUM088080-PA"/>
    <property type="gene ID" value="PHUM088080"/>
</dbReference>
<reference evidence="9" key="3">
    <citation type="submission" date="2021-02" db="UniProtKB">
        <authorList>
            <consortium name="EnsemblMetazoa"/>
        </authorList>
    </citation>
    <scope>IDENTIFICATION</scope>
    <source>
        <strain evidence="9">USDA</strain>
    </source>
</reference>
<sequence length="503" mass="57602">MSNISRNGFVHSIKVPRIYKTASLIAQKVYEGGSLKDLVYKSGHKNIKGVYALVVKAIQYNHELDELMKKSKLLKNESRLQPWLAKILITELFFGKKELKGESKPVQTILNYKKNLEKLLKKINFNLKNTCSKVHKLLKDEFNIVGFPNRAWSLICAVIVVNIIIISYVWRAYKQEVNDEKNDDITKPRYVRVNTLYNTPDEIIKKFRKDGWTFIPVPNDYFEFIKVISNLGDDSFTKDFHIKELLVFPSSVQFYENELYQNGSILLQDKASCLPAFLLKPTPNSIALDMCAAPGMKTTHLSAIMRNKGTVYASEMDPNRYQVLCDLIKNSGCNNVITLNIDALKLNADANDSQMEWCKDVEYILVDPSCSGSGIVDRMNIFEGEKKNNKRIKKLCGFQFKLLLHALTKFPNAKRVVYSTCSVLAEENEKIVEDVLAKLNESTPDDEGNENFLNFNLVEPLKDVWIRRGSDRYPHGKYCIFSDPEHDLTNGFFIAVFERTVNG</sequence>
<feature type="domain" description="SAM-dependent MTase RsmB/NOP-type" evidence="7">
    <location>
        <begin position="179"/>
        <end position="500"/>
    </location>
</feature>
<evidence type="ECO:0000256" key="1">
    <source>
        <dbReference type="ARBA" id="ARBA00022603"/>
    </source>
</evidence>
<dbReference type="GO" id="GO:0008173">
    <property type="term" value="F:RNA methyltransferase activity"/>
    <property type="evidence" value="ECO:0007669"/>
    <property type="project" value="InterPro"/>
</dbReference>
<feature type="binding site" evidence="5">
    <location>
        <position position="342"/>
    </location>
    <ligand>
        <name>S-adenosyl-L-methionine</name>
        <dbReference type="ChEBI" id="CHEBI:59789"/>
    </ligand>
</feature>
<dbReference type="Pfam" id="PF01189">
    <property type="entry name" value="Methyltr_RsmB-F"/>
    <property type="match status" value="1"/>
</dbReference>
<keyword evidence="3 5" id="KW-0949">S-adenosyl-L-methionine</keyword>
<feature type="binding site" evidence="5">
    <location>
        <position position="367"/>
    </location>
    <ligand>
        <name>S-adenosyl-L-methionine</name>
        <dbReference type="ChEBI" id="CHEBI:59789"/>
    </ligand>
</feature>
<name>E0VCJ9_PEDHC</name>
<dbReference type="EMBL" id="DS235053">
    <property type="protein sequence ID" value="EEB11105.1"/>
    <property type="molecule type" value="Genomic_DNA"/>
</dbReference>
<dbReference type="PRINTS" id="PR02008">
    <property type="entry name" value="RCMTFAMILY"/>
</dbReference>
<evidence type="ECO:0000256" key="3">
    <source>
        <dbReference type="ARBA" id="ARBA00022691"/>
    </source>
</evidence>
<dbReference type="Gene3D" id="3.40.50.150">
    <property type="entry name" value="Vaccinia Virus protein VP39"/>
    <property type="match status" value="1"/>
</dbReference>
<keyword evidence="10" id="KW-1185">Reference proteome</keyword>
<dbReference type="InterPro" id="IPR049560">
    <property type="entry name" value="MeTrfase_RsmB-F_NOP2_cat"/>
</dbReference>
<accession>E0VCJ9</accession>
<evidence type="ECO:0000259" key="7">
    <source>
        <dbReference type="PROSITE" id="PS51686"/>
    </source>
</evidence>
<dbReference type="InterPro" id="IPR029063">
    <property type="entry name" value="SAM-dependent_MTases_sf"/>
</dbReference>
<keyword evidence="6" id="KW-0472">Membrane</keyword>
<evidence type="ECO:0000313" key="8">
    <source>
        <dbReference type="EMBL" id="EEB11105.1"/>
    </source>
</evidence>
<evidence type="ECO:0000313" key="10">
    <source>
        <dbReference type="Proteomes" id="UP000009046"/>
    </source>
</evidence>
<evidence type="ECO:0000256" key="6">
    <source>
        <dbReference type="SAM" id="Phobius"/>
    </source>
</evidence>
<dbReference type="eggNOG" id="KOG2360">
    <property type="taxonomic scope" value="Eukaryota"/>
</dbReference>
<evidence type="ECO:0000256" key="4">
    <source>
        <dbReference type="ARBA" id="ARBA00022884"/>
    </source>
</evidence>
<dbReference type="Pfam" id="PF21153">
    <property type="entry name" value="NSUN5_N"/>
    <property type="match status" value="1"/>
</dbReference>
<evidence type="ECO:0000256" key="2">
    <source>
        <dbReference type="ARBA" id="ARBA00022679"/>
    </source>
</evidence>
<dbReference type="HOGENOM" id="CLU_005316_7_5_1"/>
<dbReference type="KEGG" id="phu:Phum_PHUM088080"/>
<dbReference type="PANTHER" id="PTHR22807">
    <property type="entry name" value="NOP2 YEAST -RELATED NOL1/NOP2/FMU SUN DOMAIN-CONTAINING"/>
    <property type="match status" value="1"/>
</dbReference>
<dbReference type="GO" id="GO:0005730">
    <property type="term" value="C:nucleolus"/>
    <property type="evidence" value="ECO:0007669"/>
    <property type="project" value="TreeGrafter"/>
</dbReference>
<dbReference type="PROSITE" id="PS51686">
    <property type="entry name" value="SAM_MT_RSMB_NOP"/>
    <property type="match status" value="1"/>
</dbReference>
<dbReference type="Proteomes" id="UP000009046">
    <property type="component" value="Unassembled WGS sequence"/>
</dbReference>
<proteinExistence type="inferred from homology"/>
<dbReference type="STRING" id="121224.E0VCJ9"/>
<keyword evidence="1 5" id="KW-0489">Methyltransferase</keyword>
<reference evidence="8" key="2">
    <citation type="submission" date="2007-04" db="EMBL/GenBank/DDBJ databases">
        <title>The genome of the human body louse.</title>
        <authorList>
            <consortium name="The Human Body Louse Genome Consortium"/>
            <person name="Kirkness E."/>
            <person name="Walenz B."/>
            <person name="Hass B."/>
            <person name="Bruggner R."/>
            <person name="Strausberg R."/>
        </authorList>
    </citation>
    <scope>NUCLEOTIDE SEQUENCE</scope>
    <source>
        <strain evidence="8">USDA</strain>
    </source>
</reference>
<dbReference type="OMA" id="TEQAGCE"/>
<dbReference type="CTD" id="8231666"/>
<gene>
    <name evidence="9" type="primary">8231666</name>
    <name evidence="8" type="ORF">Phum_PHUM088080</name>
</gene>
<keyword evidence="6" id="KW-1133">Transmembrane helix</keyword>
<dbReference type="InterPro" id="IPR048889">
    <property type="entry name" value="NSUN5_RCM1_N"/>
</dbReference>
<dbReference type="InterPro" id="IPR023267">
    <property type="entry name" value="RCMT"/>
</dbReference>
<keyword evidence="6" id="KW-0812">Transmembrane</keyword>
<dbReference type="AlphaFoldDB" id="E0VCJ9"/>
<dbReference type="OrthoDB" id="435282at2759"/>
<protein>
    <submittedName>
        <fullName evidence="8">Williams-beuren syndrome critical region protein, putative</fullName>
    </submittedName>
</protein>